<gene>
    <name evidence="1" type="ORF">BN488_01698</name>
</gene>
<name>R5XE42_9FIRM</name>
<dbReference type="RefSeq" id="WP_022071921.1">
    <property type="nucleotide sequence ID" value="NZ_HF999328.1"/>
</dbReference>
<dbReference type="Gene3D" id="3.90.550.20">
    <property type="match status" value="1"/>
</dbReference>
<dbReference type="SUPFAM" id="SSF53448">
    <property type="entry name" value="Nucleotide-diphospho-sugar transferases"/>
    <property type="match status" value="1"/>
</dbReference>
<organism evidence="1 2">
    <name type="scientific">Intestinibacter bartlettii CAG:1329</name>
    <dbReference type="NCBI Taxonomy" id="1263063"/>
    <lineage>
        <taxon>Bacteria</taxon>
        <taxon>Bacillati</taxon>
        <taxon>Bacillota</taxon>
        <taxon>Clostridia</taxon>
        <taxon>Peptostreptococcales</taxon>
        <taxon>Peptostreptococcaceae</taxon>
        <taxon>Intestinibacter</taxon>
    </lineage>
</organism>
<dbReference type="Pfam" id="PF05704">
    <property type="entry name" value="Caps_synth"/>
    <property type="match status" value="1"/>
</dbReference>
<dbReference type="Proteomes" id="UP000017980">
    <property type="component" value="Unassembled WGS sequence"/>
</dbReference>
<dbReference type="InterPro" id="IPR008441">
    <property type="entry name" value="AfumC-like_glycosyl_Trfase"/>
</dbReference>
<sequence>MLLKIKRKLKEIFREFNIDRKYFSYKLAFIKLINNITYRGVFFRKINKWSLQKRHNEILKYILKKYTYIIEKYQQEDETAENSRKQNIWICWLQGEELAPQLVKNCIDSIRRHANNHEVILITIENYKDYIKIPNYILDKYQKGIISNAHFSDIIRMKLLRDYGGLWIDATVFCTKDIPNGVFDKVFFSCKSPKVETNYISGFQWTSFIIGGKKNSLFYRYILDFYLEYWKNEDMIIDYLLIDYIIYLGYHKINNIKIAMDKNQINNLKRDELAAIFNQEFDLEKYKKIIESDTYLYKLSWREKFREKTDDGKDTFYNIFLNKYDELICKY</sequence>
<dbReference type="InterPro" id="IPR029044">
    <property type="entry name" value="Nucleotide-diphossugar_trans"/>
</dbReference>
<comment type="caution">
    <text evidence="1">The sequence shown here is derived from an EMBL/GenBank/DDBJ whole genome shotgun (WGS) entry which is preliminary data.</text>
</comment>
<dbReference type="EMBL" id="CBBD010000043">
    <property type="protein sequence ID" value="CDA10659.1"/>
    <property type="molecule type" value="Genomic_DNA"/>
</dbReference>
<accession>R5XE42</accession>
<reference evidence="1" key="1">
    <citation type="submission" date="2012-11" db="EMBL/GenBank/DDBJ databases">
        <title>Dependencies among metagenomic species, viruses, plasmids and units of genetic variation.</title>
        <authorList>
            <person name="Nielsen H.B."/>
            <person name="Almeida M."/>
            <person name="Juncker A.S."/>
            <person name="Rasmussen S."/>
            <person name="Li J."/>
            <person name="Sunagawa S."/>
            <person name="Plichta D."/>
            <person name="Gautier L."/>
            <person name="Le Chatelier E."/>
            <person name="Peletier E."/>
            <person name="Bonde I."/>
            <person name="Nielsen T."/>
            <person name="Manichanh C."/>
            <person name="Arumugam M."/>
            <person name="Batto J."/>
            <person name="Santos M.B.Q.D."/>
            <person name="Blom N."/>
            <person name="Borruel N."/>
            <person name="Burgdorf K.S."/>
            <person name="Boumezbeur F."/>
            <person name="Casellas F."/>
            <person name="Dore J."/>
            <person name="Guarner F."/>
            <person name="Hansen T."/>
            <person name="Hildebrand F."/>
            <person name="Kaas R.S."/>
            <person name="Kennedy S."/>
            <person name="Kristiansen K."/>
            <person name="Kultima J.R."/>
            <person name="Leonard P."/>
            <person name="Levenez F."/>
            <person name="Lund O."/>
            <person name="Moumen B."/>
            <person name="Le Paslier D."/>
            <person name="Pons N."/>
            <person name="Pedersen O."/>
            <person name="Prifti E."/>
            <person name="Qin J."/>
            <person name="Raes J."/>
            <person name="Tap J."/>
            <person name="Tims S."/>
            <person name="Ussery D.W."/>
            <person name="Yamada T."/>
            <person name="MetaHit consortium"/>
            <person name="Renault P."/>
            <person name="Sicheritz-Ponten T."/>
            <person name="Bork P."/>
            <person name="Wang J."/>
            <person name="Brunak S."/>
            <person name="Ehrlich S.D."/>
        </authorList>
    </citation>
    <scope>NUCLEOTIDE SEQUENCE [LARGE SCALE GENOMIC DNA]</scope>
</reference>
<evidence type="ECO:0000313" key="1">
    <source>
        <dbReference type="EMBL" id="CDA10659.1"/>
    </source>
</evidence>
<evidence type="ECO:0000313" key="2">
    <source>
        <dbReference type="Proteomes" id="UP000017980"/>
    </source>
</evidence>
<protein>
    <submittedName>
        <fullName evidence="1">Capsular polysaccharide synthesis protein</fullName>
    </submittedName>
</protein>
<proteinExistence type="predicted"/>
<dbReference type="GO" id="GO:0016757">
    <property type="term" value="F:glycosyltransferase activity"/>
    <property type="evidence" value="ECO:0007669"/>
    <property type="project" value="InterPro"/>
</dbReference>
<dbReference type="AlphaFoldDB" id="R5XE42"/>